<dbReference type="Pfam" id="PF00905">
    <property type="entry name" value="Transpeptidase"/>
    <property type="match status" value="1"/>
</dbReference>
<keyword evidence="8 11" id="KW-1133">Transmembrane helix</keyword>
<dbReference type="Gene3D" id="3.30.1390.30">
    <property type="entry name" value="Penicillin-binding protein 2a, domain 3"/>
    <property type="match status" value="1"/>
</dbReference>
<keyword evidence="6" id="KW-0133">Cell shape</keyword>
<evidence type="ECO:0000256" key="4">
    <source>
        <dbReference type="ARBA" id="ARBA00022475"/>
    </source>
</evidence>
<keyword evidence="7" id="KW-0573">Peptidoglycan synthesis</keyword>
<dbReference type="PANTHER" id="PTHR30627">
    <property type="entry name" value="PEPTIDOGLYCAN D,D-TRANSPEPTIDASE"/>
    <property type="match status" value="1"/>
</dbReference>
<evidence type="ECO:0000256" key="6">
    <source>
        <dbReference type="ARBA" id="ARBA00022960"/>
    </source>
</evidence>
<comment type="similarity">
    <text evidence="3">Belongs to the transpeptidase family.</text>
</comment>
<evidence type="ECO:0000256" key="1">
    <source>
        <dbReference type="ARBA" id="ARBA00004167"/>
    </source>
</evidence>
<dbReference type="GO" id="GO:0009252">
    <property type="term" value="P:peptidoglycan biosynthetic process"/>
    <property type="evidence" value="ECO:0007669"/>
    <property type="project" value="UniProtKB-KW"/>
</dbReference>
<dbReference type="Proteomes" id="UP000824263">
    <property type="component" value="Unassembled WGS sequence"/>
</dbReference>
<evidence type="ECO:0000259" key="13">
    <source>
        <dbReference type="Pfam" id="PF03717"/>
    </source>
</evidence>
<name>A0A9D1UDV3_9FIRM</name>
<dbReference type="SUPFAM" id="SSF56519">
    <property type="entry name" value="Penicillin binding protein dimerisation domain"/>
    <property type="match status" value="1"/>
</dbReference>
<evidence type="ECO:0000256" key="8">
    <source>
        <dbReference type="ARBA" id="ARBA00022989"/>
    </source>
</evidence>
<dbReference type="GO" id="GO:0071972">
    <property type="term" value="F:peptidoglycan L,D-transpeptidase activity"/>
    <property type="evidence" value="ECO:0007669"/>
    <property type="project" value="TreeGrafter"/>
</dbReference>
<dbReference type="GO" id="GO:0005886">
    <property type="term" value="C:plasma membrane"/>
    <property type="evidence" value="ECO:0007669"/>
    <property type="project" value="UniProtKB-SubCell"/>
</dbReference>
<dbReference type="InterPro" id="IPR050515">
    <property type="entry name" value="Beta-lactam/transpept"/>
</dbReference>
<evidence type="ECO:0000256" key="5">
    <source>
        <dbReference type="ARBA" id="ARBA00022692"/>
    </source>
</evidence>
<evidence type="ECO:0000256" key="2">
    <source>
        <dbReference type="ARBA" id="ARBA00004236"/>
    </source>
</evidence>
<accession>A0A9D1UDV3</accession>
<dbReference type="Gene3D" id="3.90.1310.10">
    <property type="entry name" value="Penicillin-binding protein 2a (Domain 2)"/>
    <property type="match status" value="2"/>
</dbReference>
<evidence type="ECO:0000313" key="15">
    <source>
        <dbReference type="Proteomes" id="UP000824263"/>
    </source>
</evidence>
<feature type="domain" description="Penicillin-binding protein transpeptidase" evidence="12">
    <location>
        <begin position="619"/>
        <end position="957"/>
    </location>
</feature>
<evidence type="ECO:0000259" key="12">
    <source>
        <dbReference type="Pfam" id="PF00905"/>
    </source>
</evidence>
<dbReference type="PANTHER" id="PTHR30627:SF2">
    <property type="entry name" value="PEPTIDOGLYCAN D,D-TRANSPEPTIDASE MRDA"/>
    <property type="match status" value="1"/>
</dbReference>
<protein>
    <submittedName>
        <fullName evidence="14">Penicillin-binding protein</fullName>
    </submittedName>
</protein>
<reference evidence="14" key="1">
    <citation type="journal article" date="2021" name="PeerJ">
        <title>Extensive microbial diversity within the chicken gut microbiome revealed by metagenomics and culture.</title>
        <authorList>
            <person name="Gilroy R."/>
            <person name="Ravi A."/>
            <person name="Getino M."/>
            <person name="Pursley I."/>
            <person name="Horton D.L."/>
            <person name="Alikhan N.F."/>
            <person name="Baker D."/>
            <person name="Gharbi K."/>
            <person name="Hall N."/>
            <person name="Watson M."/>
            <person name="Adriaenssens E.M."/>
            <person name="Foster-Nyarko E."/>
            <person name="Jarju S."/>
            <person name="Secka A."/>
            <person name="Antonio M."/>
            <person name="Oren A."/>
            <person name="Chaudhuri R.R."/>
            <person name="La Ragione R."/>
            <person name="Hildebrand F."/>
            <person name="Pallen M.J."/>
        </authorList>
    </citation>
    <scope>NUCLEOTIDE SEQUENCE</scope>
    <source>
        <strain evidence="14">ChiSxjej1B13-11762</strain>
    </source>
</reference>
<dbReference type="GO" id="GO:0008658">
    <property type="term" value="F:penicillin binding"/>
    <property type="evidence" value="ECO:0007669"/>
    <property type="project" value="InterPro"/>
</dbReference>
<evidence type="ECO:0000256" key="11">
    <source>
        <dbReference type="SAM" id="Phobius"/>
    </source>
</evidence>
<keyword evidence="9 11" id="KW-0472">Membrane</keyword>
<keyword evidence="4" id="KW-1003">Cell membrane</keyword>
<feature type="transmembrane region" description="Helical" evidence="11">
    <location>
        <begin position="20"/>
        <end position="39"/>
    </location>
</feature>
<evidence type="ECO:0000313" key="14">
    <source>
        <dbReference type="EMBL" id="HIW84224.1"/>
    </source>
</evidence>
<dbReference type="InterPro" id="IPR005311">
    <property type="entry name" value="PBP_dimer"/>
</dbReference>
<comment type="caution">
    <text evidence="14">The sequence shown here is derived from an EMBL/GenBank/DDBJ whole genome shotgun (WGS) entry which is preliminary data.</text>
</comment>
<dbReference type="GO" id="GO:0008360">
    <property type="term" value="P:regulation of cell shape"/>
    <property type="evidence" value="ECO:0007669"/>
    <property type="project" value="UniProtKB-KW"/>
</dbReference>
<dbReference type="SUPFAM" id="SSF56601">
    <property type="entry name" value="beta-lactamase/transpeptidase-like"/>
    <property type="match status" value="1"/>
</dbReference>
<reference evidence="14" key="2">
    <citation type="submission" date="2021-04" db="EMBL/GenBank/DDBJ databases">
        <authorList>
            <person name="Gilroy R."/>
        </authorList>
    </citation>
    <scope>NUCLEOTIDE SEQUENCE</scope>
    <source>
        <strain evidence="14">ChiSxjej1B13-11762</strain>
    </source>
</reference>
<dbReference type="Pfam" id="PF03717">
    <property type="entry name" value="PBP_dimer"/>
    <property type="match status" value="1"/>
</dbReference>
<feature type="domain" description="Penicillin-binding protein dimerisation" evidence="13">
    <location>
        <begin position="67"/>
        <end position="330"/>
    </location>
</feature>
<sequence>MQANLYNLWERIKSGIYEIVKSRSFVVIILFCVTSAILVQRVFYLQIVRGEEYADNYELQIQKTREVEGTRGNIYDRNGNLLAYNELAYSVTIEDNGDYDSQKEKNQELNQVISTVIDMVESNGDSIINDFGIILDQNGNYMFVAESDTQRLRFIADVYGQATIDKLTDEQKAQTAEEIINYLCTDETYGYGIDQEALDRSQVLKLVNVRYAISLNSYQKYIPTTIAEDVSEETMAAVSENLDTLQGVSVEEESLRRYADSKYFANIIGYTGQISTEEYNSLSDEEQEEYDQTDTIGKAGLEQTLDSTLKGKKGEVKLYVNNVGKVIETVQETEPEAGNDVYLTIDANIQKAAYDILEQELAGILLAKLTNQLDFDRTRVEDASDILIPIGDVYNAFISNEILDMEHFSQEDAGNTEKEVYAAFTARKEAVLQDIAAILDDPDAAAYQDMSRETQAYLSYIVNDLLMSQSGVLMSDAIDTDDDTYQAWRTEESINIHTFLNYTISKNWIDTSALTDYLEGSVEYSDSAETYVALRTYILEALKENNSFDKLIYQYMIKAGSITGRQICMMIYEQGVLEYDEDQYNRLASGSMGAYDFLRSKIQTLEITPGQLGLEPCTGSLVMTDPSSGDVLACVSYPGYDNNRLANTMDSEYYNKLVTDQSRPFYNNATQEKTAPGSTYKPLVAVAGLSEGVIDLSSQITCRGIFEKVEPNPRCWIYPQAHGTLDVEGGIQNSCNCFFYEVGYRMSLKDSGLDQVESGDLKGEATSSYYSSDLGTDTLGKYAALFGLNTTSGVEIPEADPQISDEASVPSAIGQGTNNYTTTQLARYITAIANKGTVYDLTLLDKVTSVDGEILEEYEPEVTNTLSDVPSSTWNAVHNGMRNVVLVAQSRIFTELNRGGVEISGKTGTAQQSKTHPDHGLFVGFAQSSNPEVAFAIRIANGYSSTYAAEVGRDIMKYYFQTNPVEEIITGEAAEISTSTSGD</sequence>
<dbReference type="GO" id="GO:0071555">
    <property type="term" value="P:cell wall organization"/>
    <property type="evidence" value="ECO:0007669"/>
    <property type="project" value="UniProtKB-KW"/>
</dbReference>
<dbReference type="EMBL" id="DXGF01000138">
    <property type="protein sequence ID" value="HIW84224.1"/>
    <property type="molecule type" value="Genomic_DNA"/>
</dbReference>
<dbReference type="AlphaFoldDB" id="A0A9D1UDV3"/>
<dbReference type="InterPro" id="IPR001460">
    <property type="entry name" value="PCN-bd_Tpept"/>
</dbReference>
<gene>
    <name evidence="14" type="ORF">H9873_07875</name>
</gene>
<keyword evidence="10" id="KW-0961">Cell wall biogenesis/degradation</keyword>
<evidence type="ECO:0000256" key="7">
    <source>
        <dbReference type="ARBA" id="ARBA00022984"/>
    </source>
</evidence>
<keyword evidence="5 11" id="KW-0812">Transmembrane</keyword>
<evidence type="ECO:0000256" key="3">
    <source>
        <dbReference type="ARBA" id="ARBA00007171"/>
    </source>
</evidence>
<evidence type="ECO:0000256" key="9">
    <source>
        <dbReference type="ARBA" id="ARBA00023136"/>
    </source>
</evidence>
<proteinExistence type="inferred from homology"/>
<evidence type="ECO:0000256" key="10">
    <source>
        <dbReference type="ARBA" id="ARBA00023316"/>
    </source>
</evidence>
<dbReference type="Gene3D" id="3.40.710.10">
    <property type="entry name" value="DD-peptidase/beta-lactamase superfamily"/>
    <property type="match status" value="1"/>
</dbReference>
<organism evidence="14 15">
    <name type="scientific">Candidatus Dorea gallistercoris</name>
    <dbReference type="NCBI Taxonomy" id="2838542"/>
    <lineage>
        <taxon>Bacteria</taxon>
        <taxon>Bacillati</taxon>
        <taxon>Bacillota</taxon>
        <taxon>Clostridia</taxon>
        <taxon>Lachnospirales</taxon>
        <taxon>Lachnospiraceae</taxon>
        <taxon>Dorea</taxon>
    </lineage>
</organism>
<dbReference type="InterPro" id="IPR036138">
    <property type="entry name" value="PBP_dimer_sf"/>
</dbReference>
<comment type="subcellular location">
    <subcellularLocation>
        <location evidence="2">Cell membrane</location>
    </subcellularLocation>
    <subcellularLocation>
        <location evidence="1">Membrane</location>
        <topology evidence="1">Single-pass membrane protein</topology>
    </subcellularLocation>
</comment>
<dbReference type="InterPro" id="IPR012338">
    <property type="entry name" value="Beta-lactam/transpept-like"/>
</dbReference>